<dbReference type="InterPro" id="IPR018501">
    <property type="entry name" value="DDT_dom"/>
</dbReference>
<reference evidence="10 11" key="1">
    <citation type="submission" date="2024-01" db="EMBL/GenBank/DDBJ databases">
        <title>The complete chloroplast genome sequence of Lithospermum erythrorhizon: insights into the phylogenetic relationship among Boraginaceae species and the maternal lineages of purple gromwells.</title>
        <authorList>
            <person name="Okada T."/>
            <person name="Watanabe K."/>
        </authorList>
    </citation>
    <scope>NUCLEOTIDE SEQUENCE [LARGE SCALE GENOMIC DNA]</scope>
</reference>
<organism evidence="10 11">
    <name type="scientific">Lithospermum erythrorhizon</name>
    <name type="common">Purple gromwell</name>
    <name type="synonym">Lithospermum officinale var. erythrorhizon</name>
    <dbReference type="NCBI Taxonomy" id="34254"/>
    <lineage>
        <taxon>Eukaryota</taxon>
        <taxon>Viridiplantae</taxon>
        <taxon>Streptophyta</taxon>
        <taxon>Embryophyta</taxon>
        <taxon>Tracheophyta</taxon>
        <taxon>Spermatophyta</taxon>
        <taxon>Magnoliopsida</taxon>
        <taxon>eudicotyledons</taxon>
        <taxon>Gunneridae</taxon>
        <taxon>Pentapetalae</taxon>
        <taxon>asterids</taxon>
        <taxon>lamiids</taxon>
        <taxon>Boraginales</taxon>
        <taxon>Boraginaceae</taxon>
        <taxon>Boraginoideae</taxon>
        <taxon>Lithospermeae</taxon>
        <taxon>Lithospermum</taxon>
    </lineage>
</organism>
<proteinExistence type="predicted"/>
<dbReference type="InterPro" id="IPR013083">
    <property type="entry name" value="Znf_RING/FYVE/PHD"/>
</dbReference>
<dbReference type="CDD" id="cd15489">
    <property type="entry name" value="PHD_SF"/>
    <property type="match status" value="2"/>
</dbReference>
<dbReference type="InterPro" id="IPR047365">
    <property type="entry name" value="Tudor_AtPTM-like"/>
</dbReference>
<dbReference type="PANTHER" id="PTHR46508">
    <property type="entry name" value="PHD FINGER FAMILY PROTEIN"/>
    <property type="match status" value="1"/>
</dbReference>
<evidence type="ECO:0000256" key="7">
    <source>
        <dbReference type="SAM" id="MobiDB-lite"/>
    </source>
</evidence>
<comment type="subcellular location">
    <subcellularLocation>
        <location evidence="1">Nucleus</location>
    </subcellularLocation>
</comment>
<dbReference type="InterPro" id="IPR028942">
    <property type="entry name" value="WHIM1_dom"/>
</dbReference>
<evidence type="ECO:0000259" key="8">
    <source>
        <dbReference type="PROSITE" id="PS50016"/>
    </source>
</evidence>
<name>A0AAV3PH55_LITER</name>
<keyword evidence="11" id="KW-1185">Reference proteome</keyword>
<dbReference type="Pfam" id="PF02791">
    <property type="entry name" value="DDT"/>
    <property type="match status" value="1"/>
</dbReference>
<dbReference type="PANTHER" id="PTHR46508:SF1">
    <property type="entry name" value="PHD FINGER FAMILY PROTEIN"/>
    <property type="match status" value="1"/>
</dbReference>
<feature type="domain" description="PHD-type" evidence="8">
    <location>
        <begin position="426"/>
        <end position="473"/>
    </location>
</feature>
<evidence type="ECO:0000259" key="9">
    <source>
        <dbReference type="PROSITE" id="PS50827"/>
    </source>
</evidence>
<dbReference type="PROSITE" id="PS01359">
    <property type="entry name" value="ZF_PHD_1"/>
    <property type="match status" value="1"/>
</dbReference>
<dbReference type="Gene3D" id="3.30.40.10">
    <property type="entry name" value="Zinc/RING finger domain, C3HC4 (zinc finger)"/>
    <property type="match status" value="2"/>
</dbReference>
<dbReference type="GO" id="GO:0008270">
    <property type="term" value="F:zinc ion binding"/>
    <property type="evidence" value="ECO:0007669"/>
    <property type="project" value="UniProtKB-KW"/>
</dbReference>
<evidence type="ECO:0000256" key="4">
    <source>
        <dbReference type="ARBA" id="ARBA00022833"/>
    </source>
</evidence>
<dbReference type="PROSITE" id="PS50827">
    <property type="entry name" value="DDT"/>
    <property type="match status" value="1"/>
</dbReference>
<dbReference type="CDD" id="cd15532">
    <property type="entry name" value="PHD2_CHD_II"/>
    <property type="match status" value="1"/>
</dbReference>
<dbReference type="Pfam" id="PF00628">
    <property type="entry name" value="PHD"/>
    <property type="match status" value="1"/>
</dbReference>
<feature type="domain" description="DDT" evidence="9">
    <location>
        <begin position="212"/>
        <end position="272"/>
    </location>
</feature>
<keyword evidence="5" id="KW-0539">Nucleus</keyword>
<dbReference type="EMBL" id="BAABME010001707">
    <property type="protein sequence ID" value="GAA0151054.1"/>
    <property type="molecule type" value="Genomic_DNA"/>
</dbReference>
<dbReference type="Pfam" id="PF21743">
    <property type="entry name" value="PTM_DIR17_Tudor"/>
    <property type="match status" value="1"/>
</dbReference>
<dbReference type="SUPFAM" id="SSF57903">
    <property type="entry name" value="FYVE/PHD zinc finger"/>
    <property type="match status" value="3"/>
</dbReference>
<dbReference type="InterPro" id="IPR019787">
    <property type="entry name" value="Znf_PHD-finger"/>
</dbReference>
<dbReference type="Pfam" id="PF15612">
    <property type="entry name" value="WHIM1"/>
    <property type="match status" value="1"/>
</dbReference>
<evidence type="ECO:0000313" key="10">
    <source>
        <dbReference type="EMBL" id="GAA0151054.1"/>
    </source>
</evidence>
<dbReference type="SMART" id="SM00571">
    <property type="entry name" value="DDT"/>
    <property type="match status" value="1"/>
</dbReference>
<keyword evidence="2" id="KW-0479">Metal-binding</keyword>
<dbReference type="InterPro" id="IPR019786">
    <property type="entry name" value="Zinc_finger_PHD-type_CS"/>
</dbReference>
<dbReference type="GO" id="GO:0005634">
    <property type="term" value="C:nucleus"/>
    <property type="evidence" value="ECO:0007669"/>
    <property type="project" value="UniProtKB-SubCell"/>
</dbReference>
<evidence type="ECO:0000256" key="5">
    <source>
        <dbReference type="ARBA" id="ARBA00023242"/>
    </source>
</evidence>
<evidence type="ECO:0000256" key="3">
    <source>
        <dbReference type="ARBA" id="ARBA00022771"/>
    </source>
</evidence>
<dbReference type="PROSITE" id="PS50016">
    <property type="entry name" value="ZF_PHD_2"/>
    <property type="match status" value="1"/>
</dbReference>
<dbReference type="GO" id="GO:0000785">
    <property type="term" value="C:chromatin"/>
    <property type="evidence" value="ECO:0007669"/>
    <property type="project" value="UniProtKB-ARBA"/>
</dbReference>
<gene>
    <name evidence="10" type="ORF">LIER_09856</name>
</gene>
<comment type="caution">
    <text evidence="10">The sequence shown here is derived from an EMBL/GenBank/DDBJ whole genome shotgun (WGS) entry which is preliminary data.</text>
</comment>
<dbReference type="CDD" id="cd20401">
    <property type="entry name" value="Tudor_AtPTM-like"/>
    <property type="match status" value="1"/>
</dbReference>
<dbReference type="Proteomes" id="UP001454036">
    <property type="component" value="Unassembled WGS sequence"/>
</dbReference>
<protein>
    <submittedName>
        <fullName evidence="10">Uncharacterized protein</fullName>
    </submittedName>
</protein>
<accession>A0AAV3PH55</accession>
<sequence>MEGGEVAGADTKRRARKRKNVEVRNVMSDRDGKRRVLATRSMVYVGRYVKKEFEGNGVFLGKIVYYDSGLYRVDYEDGDFEDLESNEAKELLIEESDLEGKWVERRKQLDELVSNKYGKEKGIAVDRNVELGNAVDDKVEVPPVSVEKSTDGSNCNRVEGPQSDGDCRGDAGSSSELSEDEQELEPMSEIVEVPLVPPPELPSSSGNIGIPEEYVSHLLSVYSFLRSFSIQLYLSPFGLDDFVGSLNCTLPNTLLESVHVALLRTLRDHLENCSTDGSELASKCLRFLDWTLLDTLTWPVYLVHYLKVMGYTNGPQWKDMCYHAMEKNYFTLLAGWKLLALQILCDDVLDSEAVRSQIDVLEESEVGIESDAVMATIPSSEPRRVHPRYTKTSACKDQEAMRMIGGSQETSKVGGQDAGSDEDGNSDECNLCGMDGMLLCCDGCPSSYHSRCIGVSKLSISEGDWFCPECTMNKTGPIFTRETSLKGAKVFGIDLYEQVFVGTCNYLLVLNGSINSNICLRYYSQDDIPRLLEALHSNIYHISLYKEICKGIMSCWEIPESVLYSICSTPETGIPDQVCRTGVQSDQLGVNSDTDLLKKSSETSFNTAVLEQTPIQSAANQQADQFNSTIQNNYKVVKEAVSGRRVKPTADIHLLMGSSFKVQGYNNNYLHGDFAASAAASLDALTPDNVRVSSSNSIGSKRKVMSANYALQAKAFSSAAIRFFWPHTEKKLIEGPRERCSWCLACKAPVSSRRGCLLNAAAIMATKGAIKVLATLGPPKNVEGSIPSIATYIIFMEESLSGLTEGPFQSSLFRKQWRKQLEKATSCSVIKALLLQLEENIRTVAVSGDWVKLVDGWSAESSVVQCKALNAVSSTQKRRPGRRGRKASVVTEVVDDDSQDTLADITWWRGGHLLTFISQKGTLPHLSVKKAARQGGSRRISGVYYTEGVETAKRNRQLVWRAAVDMCKNVAQLALQVRYLDLHVKWADLVRPEQSAQETKGPETESSVFRNAFICDKKIANSEIRYCVAFGSQKHLPSKVIKNILETEQTEDGEEKYWFSEFRIPLYLIKEFEVTATKKASQTSEKSQLLLSKLPRKQLKASHMNIFFYLERKRDNNEKVPCDSCRLGVSLGNAVQCNACQGLCHESCTVSSTVQTSEEVQYMSTCKDCYQAKVQSELQKNESPTSPLLFQGQVFSSAERPFSSNQGSASTGILEKYANAKPTKETRPASLSKLKRNWGLVWRKKKGEEHIGDDFIIRNILLKGNPHMHSLKPKCHLCDRPYSPDLMYIHCEACNNWFHADAVGLQEEKIFDLVGFKCCKCRRIRLPTCPYSALSEVKRLRVKGPKLENMAIRPIHGSMEEQQDFLIRSEGISHFAHDDPLLISSSEVHPQMYYECNIATVSAPQKLPVRRSAKREKDDLFTADGSGYAASSTSFDGKIGDSVEELALPLVEWDVSANGFDDNMMFDFDCLDNVDADFEPQTYFSFNELLAADDGGLLQGMEPSADATENWEMSNAIQRNDHPASLDNQPGGPPISVCFICSDRDPPPDHFCQTCGAWIHINCSPWVEPPSVDGGWRCGNCRGWP</sequence>
<dbReference type="Pfam" id="PF24294">
    <property type="entry name" value="Chromo_PTM"/>
    <property type="match status" value="1"/>
</dbReference>
<evidence type="ECO:0000256" key="1">
    <source>
        <dbReference type="ARBA" id="ARBA00004123"/>
    </source>
</evidence>
<evidence type="ECO:0000313" key="11">
    <source>
        <dbReference type="Proteomes" id="UP001454036"/>
    </source>
</evidence>
<dbReference type="InterPro" id="IPR001965">
    <property type="entry name" value="Znf_PHD"/>
</dbReference>
<dbReference type="InterPro" id="IPR011011">
    <property type="entry name" value="Znf_FYVE_PHD"/>
</dbReference>
<evidence type="ECO:0000256" key="6">
    <source>
        <dbReference type="PROSITE-ProRule" id="PRU00146"/>
    </source>
</evidence>
<feature type="region of interest" description="Disordered" evidence="7">
    <location>
        <begin position="140"/>
        <end position="185"/>
    </location>
</feature>
<dbReference type="InterPro" id="IPR056618">
    <property type="entry name" value="Chromo_PTM"/>
</dbReference>
<evidence type="ECO:0000256" key="2">
    <source>
        <dbReference type="ARBA" id="ARBA00022723"/>
    </source>
</evidence>
<keyword evidence="3 6" id="KW-0863">Zinc-finger</keyword>
<dbReference type="SMART" id="SM00249">
    <property type="entry name" value="PHD"/>
    <property type="match status" value="4"/>
</dbReference>
<keyword evidence="4" id="KW-0862">Zinc</keyword>